<dbReference type="Gene3D" id="3.40.30.10">
    <property type="entry name" value="Glutaredoxin"/>
    <property type="match status" value="1"/>
</dbReference>
<organism evidence="1 2">
    <name type="scientific">Aggregatimonas sangjinii</name>
    <dbReference type="NCBI Taxonomy" id="2583587"/>
    <lineage>
        <taxon>Bacteria</taxon>
        <taxon>Pseudomonadati</taxon>
        <taxon>Bacteroidota</taxon>
        <taxon>Flavobacteriia</taxon>
        <taxon>Flavobacteriales</taxon>
        <taxon>Flavobacteriaceae</taxon>
        <taxon>Aggregatimonas</taxon>
    </lineage>
</organism>
<evidence type="ECO:0000313" key="1">
    <source>
        <dbReference type="EMBL" id="QCX01960.1"/>
    </source>
</evidence>
<dbReference type="EMBL" id="CP040710">
    <property type="protein sequence ID" value="QCX01960.1"/>
    <property type="molecule type" value="Genomic_DNA"/>
</dbReference>
<gene>
    <name evidence="1" type="ORF">FGM00_18245</name>
</gene>
<dbReference type="AlphaFoldDB" id="A0A5B7SYW4"/>
<evidence type="ECO:0000313" key="2">
    <source>
        <dbReference type="Proteomes" id="UP000310017"/>
    </source>
</evidence>
<dbReference type="Proteomes" id="UP000310017">
    <property type="component" value="Chromosome"/>
</dbReference>
<dbReference type="RefSeq" id="WP_138854297.1">
    <property type="nucleotide sequence ID" value="NZ_CP040710.1"/>
</dbReference>
<dbReference type="InterPro" id="IPR036249">
    <property type="entry name" value="Thioredoxin-like_sf"/>
</dbReference>
<reference evidence="1 2" key="1">
    <citation type="submission" date="2019-05" db="EMBL/GenBank/DDBJ databases">
        <title>Genome sequencing of F202Z8.</title>
        <authorList>
            <person name="Kwon Y.M."/>
        </authorList>
    </citation>
    <scope>NUCLEOTIDE SEQUENCE [LARGE SCALE GENOMIC DNA]</scope>
    <source>
        <strain evidence="1 2">F202Z8</strain>
    </source>
</reference>
<dbReference type="OrthoDB" id="1434620at2"/>
<evidence type="ECO:0008006" key="3">
    <source>
        <dbReference type="Google" id="ProtNLM"/>
    </source>
</evidence>
<accession>A0A5B7SYW4</accession>
<protein>
    <recommendedName>
        <fullName evidence="3">Arsenate reductase</fullName>
    </recommendedName>
</protein>
<sequence length="136" mass="15169">MGVIAKHENKITLYYHSDTAIGKQTKAYLASSEKDILPIDLAQQNLTGTQWAEIAKGLGKSASDLIDKEHPTFVDEYGDDRIEMDEHQWLKILDNRPEVIICPILIVGEAFYEISTPSDIMAHIEADSAGLNERGK</sequence>
<name>A0A5B7SYW4_9FLAO</name>
<proteinExistence type="predicted"/>
<dbReference type="KEGG" id="asag:FGM00_18245"/>
<dbReference type="SUPFAM" id="SSF52833">
    <property type="entry name" value="Thioredoxin-like"/>
    <property type="match status" value="1"/>
</dbReference>
<keyword evidence="2" id="KW-1185">Reference proteome</keyword>